<dbReference type="AlphaFoldDB" id="A0A949K763"/>
<keyword evidence="3" id="KW-1185">Reference proteome</keyword>
<protein>
    <submittedName>
        <fullName evidence="2">GNAT family N-acetyltransferase</fullName>
        <ecNumber evidence="2">2.3.1.-</ecNumber>
    </submittedName>
</protein>
<dbReference type="PROSITE" id="PS51186">
    <property type="entry name" value="GNAT"/>
    <property type="match status" value="1"/>
</dbReference>
<dbReference type="CDD" id="cd04301">
    <property type="entry name" value="NAT_SF"/>
    <property type="match status" value="1"/>
</dbReference>
<dbReference type="InterPro" id="IPR000182">
    <property type="entry name" value="GNAT_dom"/>
</dbReference>
<dbReference type="GO" id="GO:0030649">
    <property type="term" value="P:aminoglycoside antibiotic catabolic process"/>
    <property type="evidence" value="ECO:0007669"/>
    <property type="project" value="TreeGrafter"/>
</dbReference>
<dbReference type="InterPro" id="IPR016181">
    <property type="entry name" value="Acyl_CoA_acyltransferase"/>
</dbReference>
<keyword evidence="2" id="KW-0808">Transferase</keyword>
<dbReference type="GO" id="GO:0034069">
    <property type="term" value="F:aminoglycoside N-acetyltransferase activity"/>
    <property type="evidence" value="ECO:0007669"/>
    <property type="project" value="TreeGrafter"/>
</dbReference>
<evidence type="ECO:0000313" key="3">
    <source>
        <dbReference type="Proteomes" id="UP000712157"/>
    </source>
</evidence>
<dbReference type="EC" id="2.3.1.-" evidence="2"/>
<accession>A0A949K763</accession>
<proteinExistence type="predicted"/>
<name>A0A949K763_9FIRM</name>
<dbReference type="InterPro" id="IPR025559">
    <property type="entry name" value="Eis_dom"/>
</dbReference>
<comment type="caution">
    <text evidence="2">The sequence shown here is derived from an EMBL/GenBank/DDBJ whole genome shotgun (WGS) entry which is preliminary data.</text>
</comment>
<dbReference type="Gene3D" id="3.30.1050.10">
    <property type="entry name" value="SCP2 sterol-binding domain"/>
    <property type="match status" value="1"/>
</dbReference>
<reference evidence="2" key="1">
    <citation type="submission" date="2021-06" db="EMBL/GenBank/DDBJ databases">
        <title>Description of novel taxa of the family Lachnospiraceae.</title>
        <authorList>
            <person name="Chaplin A.V."/>
            <person name="Sokolova S.R."/>
            <person name="Pikina A.P."/>
            <person name="Korzhanova M."/>
            <person name="Belova V."/>
            <person name="Korostin D."/>
            <person name="Efimov B.A."/>
        </authorList>
    </citation>
    <scope>NUCLEOTIDE SEQUENCE</scope>
    <source>
        <strain evidence="2">ASD5720</strain>
    </source>
</reference>
<dbReference type="RefSeq" id="WP_238722097.1">
    <property type="nucleotide sequence ID" value="NZ_JAHQCW010000023.1"/>
</dbReference>
<evidence type="ECO:0000313" key="2">
    <source>
        <dbReference type="EMBL" id="MBU9737623.1"/>
    </source>
</evidence>
<dbReference type="EMBL" id="JAHQCW010000023">
    <property type="protein sequence ID" value="MBU9737623.1"/>
    <property type="molecule type" value="Genomic_DNA"/>
</dbReference>
<dbReference type="PANTHER" id="PTHR37817:SF1">
    <property type="entry name" value="N-ACETYLTRANSFERASE EIS"/>
    <property type="match status" value="1"/>
</dbReference>
<dbReference type="PANTHER" id="PTHR37817">
    <property type="entry name" value="N-ACETYLTRANSFERASE EIS"/>
    <property type="match status" value="1"/>
</dbReference>
<dbReference type="Gene3D" id="3.40.630.30">
    <property type="match status" value="1"/>
</dbReference>
<dbReference type="Proteomes" id="UP000712157">
    <property type="component" value="Unassembled WGS sequence"/>
</dbReference>
<evidence type="ECO:0000259" key="1">
    <source>
        <dbReference type="PROSITE" id="PS51186"/>
    </source>
</evidence>
<dbReference type="InterPro" id="IPR036527">
    <property type="entry name" value="SCP2_sterol-bd_dom_sf"/>
</dbReference>
<dbReference type="SUPFAM" id="SSF55718">
    <property type="entry name" value="SCP-like"/>
    <property type="match status" value="1"/>
</dbReference>
<organism evidence="2 3">
    <name type="scientific">Diplocloster agilis</name>
    <dbReference type="NCBI Taxonomy" id="2850323"/>
    <lineage>
        <taxon>Bacteria</taxon>
        <taxon>Bacillati</taxon>
        <taxon>Bacillota</taxon>
        <taxon>Clostridia</taxon>
        <taxon>Lachnospirales</taxon>
        <taxon>Lachnospiraceae</taxon>
        <taxon>Diplocloster</taxon>
    </lineage>
</organism>
<keyword evidence="2" id="KW-0012">Acyltransferase</keyword>
<gene>
    <name evidence="2" type="ORF">KTH89_13835</name>
</gene>
<dbReference type="Pfam" id="PF13530">
    <property type="entry name" value="SCP2_2"/>
    <property type="match status" value="1"/>
</dbReference>
<dbReference type="InterPro" id="IPR051554">
    <property type="entry name" value="Acetyltransferase_Eis"/>
</dbReference>
<dbReference type="Pfam" id="PF13527">
    <property type="entry name" value="Acetyltransf_9"/>
    <property type="match status" value="1"/>
</dbReference>
<sequence length="349" mass="39911">MRTRYLDQKEKEATRTLYESAFPSDGKGFVDYYYQEKMRDNRVLILEEEGTVRSMLHLNPYTVSVRGQRYPSEYIVAVATDAAYRHRGYMRRLLERALLDMNREGKPFVYLMPAAEAIYLPFGFRTVSSQISCEPVKNGESAVCSRPAGADDAARLAAFDEKYLQPSYDIVTVRDAAYYRRLLAEQQSEGGCIRVFERDSEFVGHVLCDREEGEDGRKCKETYRDPVLMPDCGGILRAVEKETPPLIMIRIASLERMAEPVTSDEPVELVIEVDDPIVPDNAGIFRWSLNSGGSVVRACKEQPEWKVKIDELGEFLFGVKTAQEWRSEPVFRKLQAIRPFRSVSIQEIV</sequence>
<feature type="domain" description="N-acetyltransferase" evidence="1">
    <location>
        <begin position="1"/>
        <end position="147"/>
    </location>
</feature>
<dbReference type="SUPFAM" id="SSF55729">
    <property type="entry name" value="Acyl-CoA N-acyltransferases (Nat)"/>
    <property type="match status" value="1"/>
</dbReference>